<dbReference type="AlphaFoldDB" id="A0A1J5S0K3"/>
<dbReference type="PROSITE" id="PS50894">
    <property type="entry name" value="HPT"/>
    <property type="match status" value="1"/>
</dbReference>
<dbReference type="InterPro" id="IPR005467">
    <property type="entry name" value="His_kinase_dom"/>
</dbReference>
<keyword evidence="14" id="KW-0175">Coiled coil</keyword>
<dbReference type="InterPro" id="IPR036641">
    <property type="entry name" value="HPT_dom_sf"/>
</dbReference>
<dbReference type="PANTHER" id="PTHR45339:SF1">
    <property type="entry name" value="HYBRID SIGNAL TRANSDUCTION HISTIDINE KINASE J"/>
    <property type="match status" value="1"/>
</dbReference>
<dbReference type="SUPFAM" id="SSF52172">
    <property type="entry name" value="CheY-like"/>
    <property type="match status" value="2"/>
</dbReference>
<organism evidence="19">
    <name type="scientific">mine drainage metagenome</name>
    <dbReference type="NCBI Taxonomy" id="410659"/>
    <lineage>
        <taxon>unclassified sequences</taxon>
        <taxon>metagenomes</taxon>
        <taxon>ecological metagenomes</taxon>
    </lineage>
</organism>
<evidence type="ECO:0000256" key="1">
    <source>
        <dbReference type="ARBA" id="ARBA00000085"/>
    </source>
</evidence>
<dbReference type="PRINTS" id="PR00344">
    <property type="entry name" value="BCTRLSENSOR"/>
</dbReference>
<dbReference type="Pfam" id="PF00512">
    <property type="entry name" value="HisKA"/>
    <property type="match status" value="1"/>
</dbReference>
<dbReference type="PROSITE" id="PS50109">
    <property type="entry name" value="HIS_KIN"/>
    <property type="match status" value="1"/>
</dbReference>
<dbReference type="CDD" id="cd00088">
    <property type="entry name" value="HPT"/>
    <property type="match status" value="1"/>
</dbReference>
<name>A0A1J5S0K3_9ZZZZ</name>
<sequence length="908" mass="99940">MRMNRFRNYPLKLKLLLVPSISVVSFVAYLIYSSLVLSGGNALLKEIRDAEFPILNAAGENLKSFEGVVESLNAAAATGEVDYLEASKAKSSEILSRYESMEEIDTAHMNEIEKLKFDFKAFYTLAFNVAQRMMAKKDLPSQQQIKQLRDLRNAYTAAATSYRDTAEKEFQETIRIAIKRSETAQGSGAIIGTLMLFVIGVLTLLVNRGIVVLEKVVENRNKMLVLVNSELEQEIQKLKAAEEARNSAEAASHIKDEFLANMSHELRTPMNAVIGLSHLCLQTELSGKQQDYLQKIHSSAKSLLGILNDILDVSKIEAGKMELDHVSFELDEVMDNLATILGVKAQEKNLELLIETSPDVPPVLIGDPLRLGQVLINLAGNAVKFTPKGEVMVSAELEKEEGDQVVLRFTVKDTGIGMSQQEMDKLFRPFTQADTSITRKFGGTGLGLTISKRLIEIMGGKIWMESTPGMGSKFIFTASFHKAEKQAEVPQTEFTGLGGMRVLAVDDSENSLQILKNYLEDFSFDVSVASNGRDALSTVRKASKEGRPINLAILDWKMPQMSGLELAKELHAMTELSVKPKVLMIAGYGQHGIPVLINDKVIDGVLEKPFKQKKLFDSIANIFGLEKWATGKFRIIGAQFNPALVAQVRGARLLLVEDNEINQQVAQELLESFGIKVAVAENGEEAISRLQEESFDGVLMDMQMPVMDGMTATREIRKNPLLANLPIIALTANVYVSEQNAFLAAGMNDHIGKPLDPDRLIATLAKWIHPARVTESSSLPETVATPAPMPLPDLPGVKVAASVRRIGGNVDLYYSLLEKFRANQGNAVRNIRDSLASNDLKTSERLAHTLRGIAGTLGAEYLQNQAELLENKIKHGALDDVESLLGQIDQELGKLMVNIGRALDLRKG</sequence>
<dbReference type="InterPro" id="IPR011006">
    <property type="entry name" value="CheY-like_superfamily"/>
</dbReference>
<feature type="coiled-coil region" evidence="14">
    <location>
        <begin position="221"/>
        <end position="251"/>
    </location>
</feature>
<dbReference type="InterPro" id="IPR003661">
    <property type="entry name" value="HisK_dim/P_dom"/>
</dbReference>
<keyword evidence="4" id="KW-1003">Cell membrane</keyword>
<dbReference type="SMART" id="SM00387">
    <property type="entry name" value="HATPase_c"/>
    <property type="match status" value="1"/>
</dbReference>
<evidence type="ECO:0000256" key="15">
    <source>
        <dbReference type="SAM" id="Phobius"/>
    </source>
</evidence>
<feature type="transmembrane region" description="Helical" evidence="15">
    <location>
        <begin position="189"/>
        <end position="213"/>
    </location>
</feature>
<dbReference type="SUPFAM" id="SSF47384">
    <property type="entry name" value="Homodimeric domain of signal transducing histidine kinase"/>
    <property type="match status" value="1"/>
</dbReference>
<evidence type="ECO:0000256" key="8">
    <source>
        <dbReference type="ARBA" id="ARBA00022741"/>
    </source>
</evidence>
<dbReference type="CDD" id="cd16922">
    <property type="entry name" value="HATPase_EvgS-ArcB-TorS-like"/>
    <property type="match status" value="1"/>
</dbReference>
<evidence type="ECO:0000259" key="17">
    <source>
        <dbReference type="PROSITE" id="PS50110"/>
    </source>
</evidence>
<dbReference type="GO" id="GO:0000155">
    <property type="term" value="F:phosphorelay sensor kinase activity"/>
    <property type="evidence" value="ECO:0007669"/>
    <property type="project" value="InterPro"/>
</dbReference>
<comment type="catalytic activity">
    <reaction evidence="1">
        <text>ATP + protein L-histidine = ADP + protein N-phospho-L-histidine.</text>
        <dbReference type="EC" id="2.7.13.3"/>
    </reaction>
</comment>
<evidence type="ECO:0000256" key="6">
    <source>
        <dbReference type="ARBA" id="ARBA00022679"/>
    </source>
</evidence>
<keyword evidence="11 15" id="KW-1133">Transmembrane helix</keyword>
<keyword evidence="10" id="KW-0067">ATP-binding</keyword>
<dbReference type="CDD" id="cd17546">
    <property type="entry name" value="REC_hyHK_CKI1_RcsC-like"/>
    <property type="match status" value="2"/>
</dbReference>
<dbReference type="PANTHER" id="PTHR45339">
    <property type="entry name" value="HYBRID SIGNAL TRANSDUCTION HISTIDINE KINASE J"/>
    <property type="match status" value="1"/>
</dbReference>
<dbReference type="InterPro" id="IPR036097">
    <property type="entry name" value="HisK_dim/P_sf"/>
</dbReference>
<evidence type="ECO:0000256" key="14">
    <source>
        <dbReference type="SAM" id="Coils"/>
    </source>
</evidence>
<dbReference type="PROSITE" id="PS50110">
    <property type="entry name" value="RESPONSE_REGULATORY"/>
    <property type="match status" value="2"/>
</dbReference>
<keyword evidence="7 15" id="KW-0812">Transmembrane</keyword>
<keyword evidence="9 19" id="KW-0418">Kinase</keyword>
<dbReference type="InterPro" id="IPR004358">
    <property type="entry name" value="Sig_transdc_His_kin-like_C"/>
</dbReference>
<proteinExistence type="predicted"/>
<evidence type="ECO:0000256" key="13">
    <source>
        <dbReference type="ARBA" id="ARBA00023136"/>
    </source>
</evidence>
<comment type="caution">
    <text evidence="19">The sequence shown here is derived from an EMBL/GenBank/DDBJ whole genome shotgun (WGS) entry which is preliminary data.</text>
</comment>
<gene>
    <name evidence="19" type="primary">barA_17</name>
    <name evidence="19" type="ORF">GALL_163610</name>
</gene>
<comment type="subcellular location">
    <subcellularLocation>
        <location evidence="2">Cell membrane</location>
        <topology evidence="2">Multi-pass membrane protein</topology>
    </subcellularLocation>
</comment>
<dbReference type="FunFam" id="1.10.287.130:FF:000002">
    <property type="entry name" value="Two-component osmosensing histidine kinase"/>
    <property type="match status" value="1"/>
</dbReference>
<evidence type="ECO:0000256" key="10">
    <source>
        <dbReference type="ARBA" id="ARBA00022840"/>
    </source>
</evidence>
<evidence type="ECO:0000256" key="7">
    <source>
        <dbReference type="ARBA" id="ARBA00022692"/>
    </source>
</evidence>
<dbReference type="Gene3D" id="3.30.565.10">
    <property type="entry name" value="Histidine kinase-like ATPase, C-terminal domain"/>
    <property type="match status" value="1"/>
</dbReference>
<dbReference type="Pfam" id="PF01627">
    <property type="entry name" value="Hpt"/>
    <property type="match status" value="1"/>
</dbReference>
<dbReference type="SUPFAM" id="SSF47226">
    <property type="entry name" value="Histidine-containing phosphotransfer domain, HPT domain"/>
    <property type="match status" value="1"/>
</dbReference>
<keyword evidence="6 19" id="KW-0808">Transferase</keyword>
<dbReference type="GO" id="GO:0005886">
    <property type="term" value="C:plasma membrane"/>
    <property type="evidence" value="ECO:0007669"/>
    <property type="project" value="UniProtKB-SubCell"/>
</dbReference>
<dbReference type="Gene3D" id="3.40.50.2300">
    <property type="match status" value="2"/>
</dbReference>
<dbReference type="FunFam" id="3.30.565.10:FF:000010">
    <property type="entry name" value="Sensor histidine kinase RcsC"/>
    <property type="match status" value="1"/>
</dbReference>
<evidence type="ECO:0000256" key="12">
    <source>
        <dbReference type="ARBA" id="ARBA00023012"/>
    </source>
</evidence>
<feature type="domain" description="HPt" evidence="18">
    <location>
        <begin position="809"/>
        <end position="906"/>
    </location>
</feature>
<dbReference type="SUPFAM" id="SSF55874">
    <property type="entry name" value="ATPase domain of HSP90 chaperone/DNA topoisomerase II/histidine kinase"/>
    <property type="match status" value="1"/>
</dbReference>
<accession>A0A1J5S0K3</accession>
<dbReference type="InterPro" id="IPR008207">
    <property type="entry name" value="Sig_transdc_His_kin_Hpt_dom"/>
</dbReference>
<keyword evidence="8" id="KW-0547">Nucleotide-binding</keyword>
<protein>
    <recommendedName>
        <fullName evidence="3">histidine kinase</fullName>
        <ecNumber evidence="3">2.7.13.3</ecNumber>
    </recommendedName>
</protein>
<dbReference type="CDD" id="cd00082">
    <property type="entry name" value="HisKA"/>
    <property type="match status" value="1"/>
</dbReference>
<dbReference type="SMART" id="SM00448">
    <property type="entry name" value="REC"/>
    <property type="match status" value="2"/>
</dbReference>
<dbReference type="EMBL" id="MLJW01000082">
    <property type="protein sequence ID" value="OIR01650.1"/>
    <property type="molecule type" value="Genomic_DNA"/>
</dbReference>
<dbReference type="EC" id="2.7.13.3" evidence="3"/>
<feature type="domain" description="Response regulatory" evidence="17">
    <location>
        <begin position="652"/>
        <end position="768"/>
    </location>
</feature>
<evidence type="ECO:0000259" key="16">
    <source>
        <dbReference type="PROSITE" id="PS50109"/>
    </source>
</evidence>
<keyword evidence="13 15" id="KW-0472">Membrane</keyword>
<dbReference type="Gene3D" id="1.10.287.130">
    <property type="match status" value="1"/>
</dbReference>
<keyword evidence="12" id="KW-0902">Two-component regulatory system</keyword>
<dbReference type="InterPro" id="IPR001789">
    <property type="entry name" value="Sig_transdc_resp-reg_receiver"/>
</dbReference>
<evidence type="ECO:0000256" key="5">
    <source>
        <dbReference type="ARBA" id="ARBA00022553"/>
    </source>
</evidence>
<dbReference type="Gene3D" id="1.20.120.160">
    <property type="entry name" value="HPT domain"/>
    <property type="match status" value="1"/>
</dbReference>
<feature type="domain" description="Response regulatory" evidence="17">
    <location>
        <begin position="501"/>
        <end position="623"/>
    </location>
</feature>
<evidence type="ECO:0000256" key="11">
    <source>
        <dbReference type="ARBA" id="ARBA00022989"/>
    </source>
</evidence>
<evidence type="ECO:0000256" key="4">
    <source>
        <dbReference type="ARBA" id="ARBA00022475"/>
    </source>
</evidence>
<dbReference type="SMART" id="SM00388">
    <property type="entry name" value="HisKA"/>
    <property type="match status" value="1"/>
</dbReference>
<dbReference type="GO" id="GO:0005524">
    <property type="term" value="F:ATP binding"/>
    <property type="evidence" value="ECO:0007669"/>
    <property type="project" value="UniProtKB-KW"/>
</dbReference>
<dbReference type="Pfam" id="PF00072">
    <property type="entry name" value="Response_reg"/>
    <property type="match status" value="2"/>
</dbReference>
<evidence type="ECO:0000256" key="2">
    <source>
        <dbReference type="ARBA" id="ARBA00004651"/>
    </source>
</evidence>
<keyword evidence="5" id="KW-0597">Phosphoprotein</keyword>
<evidence type="ECO:0000313" key="19">
    <source>
        <dbReference type="EMBL" id="OIR01650.1"/>
    </source>
</evidence>
<evidence type="ECO:0000256" key="3">
    <source>
        <dbReference type="ARBA" id="ARBA00012438"/>
    </source>
</evidence>
<dbReference type="Pfam" id="PF02518">
    <property type="entry name" value="HATPase_c"/>
    <property type="match status" value="1"/>
</dbReference>
<dbReference type="InterPro" id="IPR003594">
    <property type="entry name" value="HATPase_dom"/>
</dbReference>
<evidence type="ECO:0000256" key="9">
    <source>
        <dbReference type="ARBA" id="ARBA00022777"/>
    </source>
</evidence>
<evidence type="ECO:0000259" key="18">
    <source>
        <dbReference type="PROSITE" id="PS50894"/>
    </source>
</evidence>
<dbReference type="InterPro" id="IPR036890">
    <property type="entry name" value="HATPase_C_sf"/>
</dbReference>
<feature type="domain" description="Histidine kinase" evidence="16">
    <location>
        <begin position="261"/>
        <end position="482"/>
    </location>
</feature>
<reference evidence="19" key="1">
    <citation type="submission" date="2016-10" db="EMBL/GenBank/DDBJ databases">
        <title>Sequence of Gallionella enrichment culture.</title>
        <authorList>
            <person name="Poehlein A."/>
            <person name="Muehling M."/>
            <person name="Daniel R."/>
        </authorList>
    </citation>
    <scope>NUCLEOTIDE SEQUENCE</scope>
</reference>